<dbReference type="EMBL" id="CP000089">
    <property type="protein sequence ID" value="AAZ45272.1"/>
    <property type="molecule type" value="Genomic_DNA"/>
</dbReference>
<protein>
    <recommendedName>
        <fullName evidence="2">Ice-binding protein C-terminal domain-containing protein</fullName>
    </recommendedName>
</protein>
<reference evidence="3" key="1">
    <citation type="submission" date="2005-08" db="EMBL/GenBank/DDBJ databases">
        <title>Complete sequence of Dechloromonas aromatica RCB.</title>
        <authorList>
            <person name="Salinero K.K."/>
            <person name="Copeland A."/>
            <person name="Lucas S."/>
            <person name="Lapidus A."/>
            <person name="Barry K."/>
            <person name="Detter J.C."/>
            <person name="Glavina T."/>
            <person name="Hammon N."/>
            <person name="Israni S."/>
            <person name="Pitluck S."/>
            <person name="Di Bartolo G."/>
            <person name="Trong S."/>
            <person name="Schmutz J."/>
            <person name="Larimer F."/>
            <person name="Land M."/>
            <person name="Ivanova N."/>
            <person name="Richardson P."/>
        </authorList>
    </citation>
    <scope>NUCLEOTIDE SEQUENCE</scope>
    <source>
        <strain evidence="3">RCB</strain>
    </source>
</reference>
<keyword evidence="1" id="KW-0732">Signal</keyword>
<dbReference type="KEGG" id="dar:Daro_0515"/>
<dbReference type="InterPro" id="IPR013424">
    <property type="entry name" value="Ice-binding_C"/>
</dbReference>
<proteinExistence type="predicted"/>
<dbReference type="eggNOG" id="ENOG50330AM">
    <property type="taxonomic scope" value="Bacteria"/>
</dbReference>
<dbReference type="HOGENOM" id="CLU_1155914_0_0_4"/>
<feature type="signal peptide" evidence="1">
    <location>
        <begin position="1"/>
        <end position="26"/>
    </location>
</feature>
<gene>
    <name evidence="3" type="ordered locus">Daro_0515</name>
</gene>
<evidence type="ECO:0000259" key="2">
    <source>
        <dbReference type="Pfam" id="PF07589"/>
    </source>
</evidence>
<sequence>MTFGTIFKKTALSAALALALAGSATAAVTYNQDLSAPSDIPGLTGFQTTGAMMGGMQVVATFVEGNGSTFTESRSWAATGATSGGVTGTGWSLTQTGDTYAGLWSFNFTNVGTTAPFTLLTLSLNGNSGLTLFDRYFDGTAGTTGSFNGTDLSFTDGTISAAVTYSDVVGVGGALPVEDIFHQVFINFREGIATSFQFLQDTDNDSRFNQPIPEPGTLSLLGLALAGASWRARRRQASN</sequence>
<accession>Q47IQ9</accession>
<name>Q47IQ9_DECAR</name>
<feature type="domain" description="Ice-binding protein C-terminal" evidence="2">
    <location>
        <begin position="211"/>
        <end position="234"/>
    </location>
</feature>
<feature type="chain" id="PRO_5004233623" description="Ice-binding protein C-terminal domain-containing protein" evidence="1">
    <location>
        <begin position="27"/>
        <end position="239"/>
    </location>
</feature>
<evidence type="ECO:0000256" key="1">
    <source>
        <dbReference type="SAM" id="SignalP"/>
    </source>
</evidence>
<organism evidence="3">
    <name type="scientific">Dechloromonas aromatica (strain RCB)</name>
    <dbReference type="NCBI Taxonomy" id="159087"/>
    <lineage>
        <taxon>Bacteria</taxon>
        <taxon>Pseudomonadati</taxon>
        <taxon>Pseudomonadota</taxon>
        <taxon>Betaproteobacteria</taxon>
        <taxon>Rhodocyclales</taxon>
        <taxon>Azonexaceae</taxon>
        <taxon>Dechloromonas</taxon>
    </lineage>
</organism>
<dbReference type="AlphaFoldDB" id="Q47IQ9"/>
<evidence type="ECO:0000313" key="3">
    <source>
        <dbReference type="EMBL" id="AAZ45272.1"/>
    </source>
</evidence>
<dbReference type="NCBIfam" id="TIGR02595">
    <property type="entry name" value="PEP_CTERM"/>
    <property type="match status" value="1"/>
</dbReference>
<dbReference type="OrthoDB" id="9255974at2"/>
<dbReference type="Pfam" id="PF07589">
    <property type="entry name" value="PEP-CTERM"/>
    <property type="match status" value="1"/>
</dbReference>